<dbReference type="AlphaFoldDB" id="A0A1D6EUL8"/>
<gene>
    <name evidence="1" type="ORF">ZEAMMB73_Zm00001d006299</name>
</gene>
<name>A0A1D6EUL8_MAIZE</name>
<dbReference type="IntAct" id="A0A1D6EUL8">
    <property type="interactions" value="1"/>
</dbReference>
<dbReference type="EMBL" id="CM007648">
    <property type="protein sequence ID" value="ONM23350.1"/>
    <property type="molecule type" value="Genomic_DNA"/>
</dbReference>
<organism evidence="1">
    <name type="scientific">Zea mays</name>
    <name type="common">Maize</name>
    <dbReference type="NCBI Taxonomy" id="4577"/>
    <lineage>
        <taxon>Eukaryota</taxon>
        <taxon>Viridiplantae</taxon>
        <taxon>Streptophyta</taxon>
        <taxon>Embryophyta</taxon>
        <taxon>Tracheophyta</taxon>
        <taxon>Spermatophyta</taxon>
        <taxon>Magnoliopsida</taxon>
        <taxon>Liliopsida</taxon>
        <taxon>Poales</taxon>
        <taxon>Poaceae</taxon>
        <taxon>PACMAD clade</taxon>
        <taxon>Panicoideae</taxon>
        <taxon>Andropogonodae</taxon>
        <taxon>Andropogoneae</taxon>
        <taxon>Tripsacinae</taxon>
        <taxon>Zea</taxon>
    </lineage>
</organism>
<accession>A0A1D6EUL8</accession>
<proteinExistence type="predicted"/>
<dbReference type="InParanoid" id="A0A1D6EUL8"/>
<protein>
    <submittedName>
        <fullName evidence="1">Uncharacterized protein</fullName>
    </submittedName>
</protein>
<reference evidence="1" key="1">
    <citation type="submission" date="2015-12" db="EMBL/GenBank/DDBJ databases">
        <title>Update maize B73 reference genome by single molecule sequencing technologies.</title>
        <authorList>
            <consortium name="Maize Genome Sequencing Project"/>
            <person name="Ware D."/>
        </authorList>
    </citation>
    <scope>NUCLEOTIDE SEQUENCE [LARGE SCALE GENOMIC DNA]</scope>
    <source>
        <tissue evidence="1">Seedling</tissue>
    </source>
</reference>
<evidence type="ECO:0000313" key="1">
    <source>
        <dbReference type="EMBL" id="ONM23350.1"/>
    </source>
</evidence>
<sequence length="138" mass="15194">MGAFVLPILQELLSNREGATYQFEALGSTIGLRYSVVSVIDANVEENVMGNEENIGEIGGAIGIENGNTGEARKWCGVVTSSYGRIVGHHRLRETHLLGRFILDACFRQGKCPIYFGALLTNLKMNSYNPDYLRPLTN</sequence>